<dbReference type="GO" id="GO:0008948">
    <property type="term" value="F:oxaloacetate decarboxylase activity"/>
    <property type="evidence" value="ECO:0007669"/>
    <property type="project" value="UniProtKB-EC"/>
</dbReference>
<name>A0A1C5JIU4_9ACTN</name>
<dbReference type="SUPFAM" id="SSF89562">
    <property type="entry name" value="RraA-like"/>
    <property type="match status" value="1"/>
</dbReference>
<dbReference type="Gene3D" id="3.50.30.40">
    <property type="entry name" value="Ribonuclease E inhibitor RraA/RraA-like"/>
    <property type="match status" value="1"/>
</dbReference>
<comment type="subunit">
    <text evidence="4">Homotrimer.</text>
</comment>
<dbReference type="InterPro" id="IPR005493">
    <property type="entry name" value="RraA/RraA-like"/>
</dbReference>
<organism evidence="14 15">
    <name type="scientific">Micromonospora inositola</name>
    <dbReference type="NCBI Taxonomy" id="47865"/>
    <lineage>
        <taxon>Bacteria</taxon>
        <taxon>Bacillati</taxon>
        <taxon>Actinomycetota</taxon>
        <taxon>Actinomycetes</taxon>
        <taxon>Micromonosporales</taxon>
        <taxon>Micromonosporaceae</taxon>
        <taxon>Micromonospora</taxon>
    </lineage>
</organism>
<comment type="similarity">
    <text evidence="3">Belongs to the class II aldolase/RraA-like family.</text>
</comment>
<evidence type="ECO:0000256" key="4">
    <source>
        <dbReference type="ARBA" id="ARBA00011233"/>
    </source>
</evidence>
<comment type="function">
    <text evidence="8">Catalyzes the aldol cleavage of 4-hydroxy-4-methyl-2-oxoglutarate (HMG) into 2 molecules of pyruvate. Also contains a secondary oxaloacetate (OAA) decarboxylase activity due to the common pyruvate enolate transition state formed following C-C bond cleavage in the retro-aldol and decarboxylation reactions.</text>
</comment>
<evidence type="ECO:0000256" key="11">
    <source>
        <dbReference type="ARBA" id="ARBA00032305"/>
    </source>
</evidence>
<gene>
    <name evidence="14" type="ORF">GA0070613_4761</name>
</gene>
<dbReference type="EC" id="4.1.3.17" evidence="5"/>
<keyword evidence="15" id="KW-1185">Reference proteome</keyword>
<reference evidence="15" key="1">
    <citation type="submission" date="2016-06" db="EMBL/GenBank/DDBJ databases">
        <authorList>
            <person name="Varghese N."/>
            <person name="Submissions Spin"/>
        </authorList>
    </citation>
    <scope>NUCLEOTIDE SEQUENCE [LARGE SCALE GENOMIC DNA]</scope>
    <source>
        <strain evidence="15">DSM 43819</strain>
    </source>
</reference>
<dbReference type="EMBL" id="LT607754">
    <property type="protein sequence ID" value="SCG70403.1"/>
    <property type="molecule type" value="Genomic_DNA"/>
</dbReference>
<dbReference type="AlphaFoldDB" id="A0A1C5JIU4"/>
<comment type="catalytic activity">
    <reaction evidence="1">
        <text>4-hydroxy-4-methyl-2-oxoglutarate = 2 pyruvate</text>
        <dbReference type="Rhea" id="RHEA:22748"/>
        <dbReference type="ChEBI" id="CHEBI:15361"/>
        <dbReference type="ChEBI" id="CHEBI:58276"/>
        <dbReference type="EC" id="4.1.3.17"/>
    </reaction>
</comment>
<evidence type="ECO:0000256" key="12">
    <source>
        <dbReference type="ARBA" id="ARBA00047973"/>
    </source>
</evidence>
<comment type="catalytic activity">
    <reaction evidence="12">
        <text>oxaloacetate + H(+) = pyruvate + CO2</text>
        <dbReference type="Rhea" id="RHEA:15641"/>
        <dbReference type="ChEBI" id="CHEBI:15361"/>
        <dbReference type="ChEBI" id="CHEBI:15378"/>
        <dbReference type="ChEBI" id="CHEBI:16452"/>
        <dbReference type="ChEBI" id="CHEBI:16526"/>
        <dbReference type="EC" id="4.1.1.112"/>
    </reaction>
</comment>
<feature type="binding site" evidence="13">
    <location>
        <begin position="90"/>
        <end position="93"/>
    </location>
    <ligand>
        <name>substrate</name>
    </ligand>
</feature>
<evidence type="ECO:0000256" key="2">
    <source>
        <dbReference type="ARBA" id="ARBA00001968"/>
    </source>
</evidence>
<dbReference type="InterPro" id="IPR036704">
    <property type="entry name" value="RraA/RraA-like_sf"/>
</dbReference>
<comment type="cofactor">
    <cofactor evidence="2">
        <name>a divalent metal cation</name>
        <dbReference type="ChEBI" id="CHEBI:60240"/>
    </cofactor>
</comment>
<comment type="cofactor">
    <cofactor evidence="13">
        <name>Mg(2+)</name>
        <dbReference type="ChEBI" id="CHEBI:18420"/>
    </cofactor>
</comment>
<evidence type="ECO:0000256" key="13">
    <source>
        <dbReference type="PIRSR" id="PIRSR605493-1"/>
    </source>
</evidence>
<evidence type="ECO:0000256" key="9">
    <source>
        <dbReference type="ARBA" id="ARBA00029596"/>
    </source>
</evidence>
<dbReference type="PANTHER" id="PTHR33254">
    <property type="entry name" value="4-HYDROXY-4-METHYL-2-OXOGLUTARATE ALDOLASE 3-RELATED"/>
    <property type="match status" value="1"/>
</dbReference>
<dbReference type="GO" id="GO:0046872">
    <property type="term" value="F:metal ion binding"/>
    <property type="evidence" value="ECO:0007669"/>
    <property type="project" value="UniProtKB-KW"/>
</dbReference>
<evidence type="ECO:0000256" key="8">
    <source>
        <dbReference type="ARBA" id="ARBA00025046"/>
    </source>
</evidence>
<feature type="binding site" evidence="13">
    <location>
        <position position="112"/>
    </location>
    <ligand>
        <name>substrate</name>
    </ligand>
</feature>
<sequence length="237" mass="24922">MSLDPQDLRRRFASLTTAHVADACLRAAVPVRCAPAAVRPVLPGVRLAGRVAPTRHVGSVDIFLEAIDRAAPGDVLVVDNAGRTDESCVGDLVVLEAQAAGLAGVVIWGLHRDTADIRAAGLPVFSLGAVPTGPQRLDDRPPQALTSAVVGEWTVDAADVALGDDDGVLFVPARSVGELLTLAESIRDAERRQAERIRAGVPLRDQVRFAAYLAGRAEDPALTFRAHLRAVGGAIEE</sequence>
<dbReference type="OrthoDB" id="943692at2"/>
<keyword evidence="13" id="KW-0460">Magnesium</keyword>
<evidence type="ECO:0000256" key="5">
    <source>
        <dbReference type="ARBA" id="ARBA00012213"/>
    </source>
</evidence>
<dbReference type="CDD" id="cd16841">
    <property type="entry name" value="RraA_family"/>
    <property type="match status" value="1"/>
</dbReference>
<protein>
    <recommendedName>
        <fullName evidence="7">Putative 4-hydroxy-4-methyl-2-oxoglutarate aldolase</fullName>
        <ecNumber evidence="6">4.1.1.112</ecNumber>
        <ecNumber evidence="5">4.1.3.17</ecNumber>
    </recommendedName>
    <alternativeName>
        <fullName evidence="11">Oxaloacetate decarboxylase</fullName>
    </alternativeName>
    <alternativeName>
        <fullName evidence="9">Regulator of ribonuclease activity homolog</fullName>
    </alternativeName>
    <alternativeName>
        <fullName evidence="10">RraA-like protein</fullName>
    </alternativeName>
</protein>
<dbReference type="Pfam" id="PF03737">
    <property type="entry name" value="RraA-like"/>
    <property type="match status" value="1"/>
</dbReference>
<evidence type="ECO:0000313" key="14">
    <source>
        <dbReference type="EMBL" id="SCG70403.1"/>
    </source>
</evidence>
<evidence type="ECO:0000313" key="15">
    <source>
        <dbReference type="Proteomes" id="UP000198221"/>
    </source>
</evidence>
<keyword evidence="13" id="KW-0479">Metal-binding</keyword>
<dbReference type="GO" id="GO:0047443">
    <property type="term" value="F:4-hydroxy-4-methyl-2-oxoglutarate aldolase activity"/>
    <property type="evidence" value="ECO:0007669"/>
    <property type="project" value="UniProtKB-EC"/>
</dbReference>
<evidence type="ECO:0000256" key="10">
    <source>
        <dbReference type="ARBA" id="ARBA00030169"/>
    </source>
</evidence>
<evidence type="ECO:0000256" key="6">
    <source>
        <dbReference type="ARBA" id="ARBA00012947"/>
    </source>
</evidence>
<accession>A0A1C5JIU4</accession>
<evidence type="ECO:0000256" key="1">
    <source>
        <dbReference type="ARBA" id="ARBA00001342"/>
    </source>
</evidence>
<dbReference type="PANTHER" id="PTHR33254:SF4">
    <property type="entry name" value="4-HYDROXY-4-METHYL-2-OXOGLUTARATE ALDOLASE 3-RELATED"/>
    <property type="match status" value="1"/>
</dbReference>
<proteinExistence type="inferred from homology"/>
<dbReference type="EC" id="4.1.1.112" evidence="6"/>
<evidence type="ECO:0000256" key="7">
    <source>
        <dbReference type="ARBA" id="ARBA00016549"/>
    </source>
</evidence>
<dbReference type="Proteomes" id="UP000198221">
    <property type="component" value="Chromosome I"/>
</dbReference>
<dbReference type="RefSeq" id="WP_089014252.1">
    <property type="nucleotide sequence ID" value="NZ_LT607754.1"/>
</dbReference>
<feature type="binding site" evidence="13">
    <location>
        <position position="113"/>
    </location>
    <ligand>
        <name>Mg(2+)</name>
        <dbReference type="ChEBI" id="CHEBI:18420"/>
    </ligand>
</feature>
<evidence type="ECO:0000256" key="3">
    <source>
        <dbReference type="ARBA" id="ARBA00008621"/>
    </source>
</evidence>